<evidence type="ECO:0000313" key="5">
    <source>
        <dbReference type="EMBL" id="SVC56290.1"/>
    </source>
</evidence>
<dbReference type="CDD" id="cd07560">
    <property type="entry name" value="Peptidase_S41_CPP"/>
    <property type="match status" value="1"/>
</dbReference>
<dbReference type="Gene3D" id="3.30.750.44">
    <property type="match status" value="1"/>
</dbReference>
<dbReference type="GO" id="GO:0004175">
    <property type="term" value="F:endopeptidase activity"/>
    <property type="evidence" value="ECO:0007669"/>
    <property type="project" value="TreeGrafter"/>
</dbReference>
<dbReference type="EMBL" id="UINC01098065">
    <property type="protein sequence ID" value="SVC56290.1"/>
    <property type="molecule type" value="Genomic_DNA"/>
</dbReference>
<dbReference type="GO" id="GO:0030288">
    <property type="term" value="C:outer membrane-bounded periplasmic space"/>
    <property type="evidence" value="ECO:0007669"/>
    <property type="project" value="TreeGrafter"/>
</dbReference>
<dbReference type="Gene3D" id="3.90.226.10">
    <property type="entry name" value="2-enoyl-CoA Hydratase, Chain A, domain 1"/>
    <property type="match status" value="1"/>
</dbReference>
<evidence type="ECO:0000256" key="1">
    <source>
        <dbReference type="ARBA" id="ARBA00022670"/>
    </source>
</evidence>
<dbReference type="PANTHER" id="PTHR32060:SF30">
    <property type="entry name" value="CARBOXY-TERMINAL PROCESSING PROTEASE CTPA"/>
    <property type="match status" value="1"/>
</dbReference>
<keyword evidence="2" id="KW-0378">Hydrolase</keyword>
<feature type="domain" description="Tail specific protease" evidence="4">
    <location>
        <begin position="1"/>
        <end position="174"/>
    </location>
</feature>
<keyword evidence="3" id="KW-0720">Serine protease</keyword>
<dbReference type="InterPro" id="IPR004447">
    <property type="entry name" value="Peptidase_S41A"/>
</dbReference>
<name>A0A382N6C1_9ZZZZ</name>
<evidence type="ECO:0000259" key="4">
    <source>
        <dbReference type="SMART" id="SM00245"/>
    </source>
</evidence>
<organism evidence="5">
    <name type="scientific">marine metagenome</name>
    <dbReference type="NCBI Taxonomy" id="408172"/>
    <lineage>
        <taxon>unclassified sequences</taxon>
        <taxon>metagenomes</taxon>
        <taxon>ecological metagenomes</taxon>
    </lineage>
</organism>
<dbReference type="SMART" id="SM00245">
    <property type="entry name" value="TSPc"/>
    <property type="match status" value="1"/>
</dbReference>
<dbReference type="PANTHER" id="PTHR32060">
    <property type="entry name" value="TAIL-SPECIFIC PROTEASE"/>
    <property type="match status" value="1"/>
</dbReference>
<keyword evidence="1" id="KW-0645">Protease</keyword>
<dbReference type="SUPFAM" id="SSF52096">
    <property type="entry name" value="ClpP/crotonase"/>
    <property type="match status" value="1"/>
</dbReference>
<dbReference type="InterPro" id="IPR029045">
    <property type="entry name" value="ClpP/crotonase-like_dom_sf"/>
</dbReference>
<dbReference type="GO" id="GO:0008236">
    <property type="term" value="F:serine-type peptidase activity"/>
    <property type="evidence" value="ECO:0007669"/>
    <property type="project" value="UniProtKB-KW"/>
</dbReference>
<proteinExistence type="predicted"/>
<feature type="non-terminal residue" evidence="5">
    <location>
        <position position="1"/>
    </location>
</feature>
<dbReference type="AlphaFoldDB" id="A0A382N6C1"/>
<gene>
    <name evidence="5" type="ORF">METZ01_LOCUS309144</name>
</gene>
<protein>
    <recommendedName>
        <fullName evidence="4">Tail specific protease domain-containing protein</fullName>
    </recommendedName>
</protein>
<evidence type="ECO:0000256" key="2">
    <source>
        <dbReference type="ARBA" id="ARBA00022801"/>
    </source>
</evidence>
<dbReference type="Pfam" id="PF03572">
    <property type="entry name" value="Peptidase_S41"/>
    <property type="match status" value="1"/>
</dbReference>
<accession>A0A382N6C1</accession>
<dbReference type="GO" id="GO:0007165">
    <property type="term" value="P:signal transduction"/>
    <property type="evidence" value="ECO:0007669"/>
    <property type="project" value="TreeGrafter"/>
</dbReference>
<dbReference type="InterPro" id="IPR005151">
    <property type="entry name" value="Tail-specific_protease"/>
</dbReference>
<evidence type="ECO:0000256" key="3">
    <source>
        <dbReference type="ARBA" id="ARBA00022825"/>
    </source>
</evidence>
<sequence length="258" mass="28708">VEYKTLKNGIGSIKITSFSKRTNEQLKEVLTKAKQDKVKGFILDLRDNPGGLLEQSVKIASHFLYRNSLVVYTQGREQSNRHEYRAQYQNSLHSMPTVTLINQNSASAAEIVAGALRDSGKALIIGENSYGKGTVQTIFRTSNGSGIRLTTSKYYTPSGTDITSQGIIPEIHIMKDHILKNTEMSEQSNIKFIPSESTSKIKLKGTKVNEFILKNHNVVLENPDPTFAFANMLIENMPVASKKKTLDKARDLAANILY</sequence>
<dbReference type="GO" id="GO:0006508">
    <property type="term" value="P:proteolysis"/>
    <property type="evidence" value="ECO:0007669"/>
    <property type="project" value="UniProtKB-KW"/>
</dbReference>
<reference evidence="5" key="1">
    <citation type="submission" date="2018-05" db="EMBL/GenBank/DDBJ databases">
        <authorList>
            <person name="Lanie J.A."/>
            <person name="Ng W.-L."/>
            <person name="Kazmierczak K.M."/>
            <person name="Andrzejewski T.M."/>
            <person name="Davidsen T.M."/>
            <person name="Wayne K.J."/>
            <person name="Tettelin H."/>
            <person name="Glass J.I."/>
            <person name="Rusch D."/>
            <person name="Podicherti R."/>
            <person name="Tsui H.-C.T."/>
            <person name="Winkler M.E."/>
        </authorList>
    </citation>
    <scope>NUCLEOTIDE SEQUENCE</scope>
</reference>